<dbReference type="InterPro" id="IPR015422">
    <property type="entry name" value="PyrdxlP-dep_Trfase_small"/>
</dbReference>
<dbReference type="Gene3D" id="3.40.640.10">
    <property type="entry name" value="Type I PLP-dependent aspartate aminotransferase-like (Major domain)"/>
    <property type="match status" value="1"/>
</dbReference>
<protein>
    <submittedName>
        <fullName evidence="6">8-amino-7-oxononanoate synthase</fullName>
    </submittedName>
</protein>
<name>A0A8X8IDC2_9BACT</name>
<evidence type="ECO:0000259" key="5">
    <source>
        <dbReference type="Pfam" id="PF00155"/>
    </source>
</evidence>
<evidence type="ECO:0000313" key="6">
    <source>
        <dbReference type="EMBL" id="SDW47712.1"/>
    </source>
</evidence>
<dbReference type="GO" id="GO:0009102">
    <property type="term" value="P:biotin biosynthetic process"/>
    <property type="evidence" value="ECO:0007669"/>
    <property type="project" value="TreeGrafter"/>
</dbReference>
<dbReference type="InterPro" id="IPR015421">
    <property type="entry name" value="PyrdxlP-dep_Trfase_major"/>
</dbReference>
<comment type="cofactor">
    <cofactor evidence="1">
        <name>pyridoxal 5'-phosphate</name>
        <dbReference type="ChEBI" id="CHEBI:597326"/>
    </cofactor>
</comment>
<comment type="similarity">
    <text evidence="2">Belongs to the class-II pyridoxal-phosphate-dependent aminotransferase family. BioF subfamily.</text>
</comment>
<dbReference type="Gene3D" id="3.90.1150.10">
    <property type="entry name" value="Aspartate Aminotransferase, domain 1"/>
    <property type="match status" value="1"/>
</dbReference>
<dbReference type="AlphaFoldDB" id="A0A8X8IDC2"/>
<organism evidence="6 7">
    <name type="scientific">Hydrobacter penzbergensis</name>
    <dbReference type="NCBI Taxonomy" id="1235997"/>
    <lineage>
        <taxon>Bacteria</taxon>
        <taxon>Pseudomonadati</taxon>
        <taxon>Bacteroidota</taxon>
        <taxon>Chitinophagia</taxon>
        <taxon>Chitinophagales</taxon>
        <taxon>Chitinophagaceae</taxon>
        <taxon>Hydrobacter</taxon>
    </lineage>
</organism>
<proteinExistence type="inferred from homology"/>
<evidence type="ECO:0000256" key="1">
    <source>
        <dbReference type="ARBA" id="ARBA00001933"/>
    </source>
</evidence>
<sequence>MYPDDFLQKKLNERISHDALRSLRLPDGKADFCSNDYLGMVHDRKIITHDTDNASGSTGSRLLAGNHPLTETVEKQIASFHQAPTALLFNSGYDANLGLLSCVPQKGDTIYYDQLCHASIRDGMRLSFAQSFSFVHNDMNDLEKKIQQHASGNLFIVTESVFSMDGDICPLSNLVAISQRYNAHLIIDEAHATGVIGEEGEGLVQQQQYQHSVFARVHTFGKACGCHGAVVLGSASLRSYLINFARSLIYSTALPEHAVAAIGESYRLFPGMHTQRAKLKVLVQRFQEANLAYEKLISFTPIQAVIVPGNEAVKHLAMQLQDIGLDVRPILYPTVPKGKERLRIVLHAFNTDDEMEKLITCLQ</sequence>
<dbReference type="PANTHER" id="PTHR13693">
    <property type="entry name" value="CLASS II AMINOTRANSFERASE/8-AMINO-7-OXONONANOATE SYNTHASE"/>
    <property type="match status" value="1"/>
</dbReference>
<dbReference type="InterPro" id="IPR050087">
    <property type="entry name" value="AON_synthase_class-II"/>
</dbReference>
<dbReference type="EMBL" id="FNNO01000003">
    <property type="protein sequence ID" value="SDW47712.1"/>
    <property type="molecule type" value="Genomic_DNA"/>
</dbReference>
<dbReference type="InterPro" id="IPR015424">
    <property type="entry name" value="PyrdxlP-dep_Trfase"/>
</dbReference>
<dbReference type="GO" id="GO:0030170">
    <property type="term" value="F:pyridoxal phosphate binding"/>
    <property type="evidence" value="ECO:0007669"/>
    <property type="project" value="InterPro"/>
</dbReference>
<comment type="caution">
    <text evidence="6">The sequence shown here is derived from an EMBL/GenBank/DDBJ whole genome shotgun (WGS) entry which is preliminary data.</text>
</comment>
<dbReference type="SUPFAM" id="SSF53383">
    <property type="entry name" value="PLP-dependent transferases"/>
    <property type="match status" value="1"/>
</dbReference>
<keyword evidence="7" id="KW-1185">Reference proteome</keyword>
<evidence type="ECO:0000256" key="4">
    <source>
        <dbReference type="ARBA" id="ARBA00022898"/>
    </source>
</evidence>
<dbReference type="InterPro" id="IPR004839">
    <property type="entry name" value="Aminotransferase_I/II_large"/>
</dbReference>
<dbReference type="Proteomes" id="UP000198711">
    <property type="component" value="Unassembled WGS sequence"/>
</dbReference>
<evidence type="ECO:0000256" key="3">
    <source>
        <dbReference type="ARBA" id="ARBA00022679"/>
    </source>
</evidence>
<dbReference type="Pfam" id="PF00155">
    <property type="entry name" value="Aminotran_1_2"/>
    <property type="match status" value="1"/>
</dbReference>
<keyword evidence="3" id="KW-0808">Transferase</keyword>
<feature type="domain" description="Aminotransferase class I/classII large" evidence="5">
    <location>
        <begin position="29"/>
        <end position="360"/>
    </location>
</feature>
<dbReference type="RefSeq" id="WP_092722575.1">
    <property type="nucleotide sequence ID" value="NZ_FNNO01000003.1"/>
</dbReference>
<accession>A0A8X8IDC2</accession>
<evidence type="ECO:0000313" key="7">
    <source>
        <dbReference type="Proteomes" id="UP000198711"/>
    </source>
</evidence>
<dbReference type="GO" id="GO:0016740">
    <property type="term" value="F:transferase activity"/>
    <property type="evidence" value="ECO:0007669"/>
    <property type="project" value="UniProtKB-KW"/>
</dbReference>
<evidence type="ECO:0000256" key="2">
    <source>
        <dbReference type="ARBA" id="ARBA00010008"/>
    </source>
</evidence>
<keyword evidence="4" id="KW-0663">Pyridoxal phosphate</keyword>
<dbReference type="PANTHER" id="PTHR13693:SF77">
    <property type="entry name" value="8-AMINO-7-OXONONANOATE SYNTHASE"/>
    <property type="match status" value="1"/>
</dbReference>
<gene>
    <name evidence="6" type="ORF">SAMN05444410_10365</name>
</gene>
<reference evidence="6 7" key="1">
    <citation type="submission" date="2016-10" db="EMBL/GenBank/DDBJ databases">
        <authorList>
            <person name="Varghese N."/>
            <person name="Submissions S."/>
        </authorList>
    </citation>
    <scope>NUCLEOTIDE SEQUENCE [LARGE SCALE GENOMIC DNA]</scope>
    <source>
        <strain evidence="6 7">DSM 25353</strain>
    </source>
</reference>